<dbReference type="CDD" id="cd03230">
    <property type="entry name" value="ABC_DR_subfamily_A"/>
    <property type="match status" value="1"/>
</dbReference>
<keyword evidence="7 10" id="KW-0472">Membrane</keyword>
<comment type="caution">
    <text evidence="13">The sequence shown here is derived from an EMBL/GenBank/DDBJ whole genome shotgun (WGS) entry which is preliminary data.</text>
</comment>
<evidence type="ECO:0000256" key="1">
    <source>
        <dbReference type="ARBA" id="ARBA00004141"/>
    </source>
</evidence>
<dbReference type="SUPFAM" id="SSF52540">
    <property type="entry name" value="P-loop containing nucleoside triphosphate hydrolases"/>
    <property type="match status" value="2"/>
</dbReference>
<dbReference type="OrthoDB" id="9805029at2"/>
<dbReference type="InterPro" id="IPR003593">
    <property type="entry name" value="AAA+_ATPase"/>
</dbReference>
<dbReference type="Gene3D" id="3.40.1710.10">
    <property type="entry name" value="abc type-2 transporter like domain"/>
    <property type="match status" value="1"/>
</dbReference>
<evidence type="ECO:0000259" key="12">
    <source>
        <dbReference type="PROSITE" id="PS51012"/>
    </source>
</evidence>
<dbReference type="GO" id="GO:0140359">
    <property type="term" value="F:ABC-type transporter activity"/>
    <property type="evidence" value="ECO:0007669"/>
    <property type="project" value="InterPro"/>
</dbReference>
<organism evidence="13 14">
    <name type="scientific">Bradyrhizobium forestalis</name>
    <dbReference type="NCBI Taxonomy" id="1419263"/>
    <lineage>
        <taxon>Bacteria</taxon>
        <taxon>Pseudomonadati</taxon>
        <taxon>Pseudomonadota</taxon>
        <taxon>Alphaproteobacteria</taxon>
        <taxon>Hyphomicrobiales</taxon>
        <taxon>Nitrobacteraceae</taxon>
        <taxon>Bradyrhizobium</taxon>
    </lineage>
</organism>
<evidence type="ECO:0000256" key="10">
    <source>
        <dbReference type="SAM" id="Phobius"/>
    </source>
</evidence>
<feature type="transmembrane region" description="Helical" evidence="10">
    <location>
        <begin position="784"/>
        <end position="810"/>
    </location>
</feature>
<sequence length="935" mass="101007">MARQPQDQADEMSTKAAAEAPAAAGSVVHLEGVGLSYGKTRALEAITLDLPSGCMVGMIGPDGVGKSSLLALIAGARAIQQGRIHVLGGDMASSRHRRNVCPDIAYMPQGLGKNLYPTLSVFENIDFFGRLFGHDKAERSRRIADLLRDTGLTPFADRPAAKLSGGMKQKVGLCCALIHDPELLILDEPTTGVDPLSRRQFWELIASIRASRPGMSVIVSTAYMEEAAQFDVLIAMNAGRVLATGTPAELKQQTGADTLDDAFIRLLPDAERGNHTNVVIPPRSEDHDEIAIEADHLTRRFNGFVAVDDVSFRIRKGEIFGFLGSNGCGKTTTMKMLTGLLPVSEGTARLFGKPIDAGDMSVRRRIGYMSQGFSLYSELTVAQNLDLHARLFELPADTIAARIDEMIARFDLADVVDALPDALPLGLRQRLSLAVAMIHAPDILILDEPTSGVDPVARDRFWQILAELSRKDNVTIFVSTHFMNEAERCDRVSLMHAGKVLTSDTPASIVAARGTATLEQAFIACLEEAIADTAEPAGQPAVAAPPPASANSTPARRRGAAFNPTRMLAYSRRETLELRRDPIRATLAILGSVLLLFVLGYGISMDVENLTFAVLDRDDSAISRDYSLQIAGSRYFTERPPITDYADLDRRMRAGEIGLAIELPPGFGRDVSRGRHVEIGAWVDGATPTRAETLRSYAQAIHATWLVPKGRELYGEAAIAGAYQLQLRYRYNPDVISVVAMAPGIIPLLLIMIPAVLAALAVVREKELGSIVNFYVTPVTRLEFLLGTQLPYVVLAFGNFLLLVGFALAVFRVPFTGSFPTYALAALLYVTATTGMGLVISAFMNSQIAALFGTVLITLIPAIQYSGLIDPVSSLQGLGALIGRIYPTTYFVTISRGTFSKALALDTLHNDLLVLAIMVPILVIAGAMLLKKQAR</sequence>
<evidence type="ECO:0000256" key="8">
    <source>
        <dbReference type="ARBA" id="ARBA00024722"/>
    </source>
</evidence>
<dbReference type="Proteomes" id="UP000231194">
    <property type="component" value="Unassembled WGS sequence"/>
</dbReference>
<dbReference type="SMART" id="SM00382">
    <property type="entry name" value="AAA"/>
    <property type="match status" value="2"/>
</dbReference>
<name>A0A2M8RAT2_9BRAD</name>
<dbReference type="InterPro" id="IPR027417">
    <property type="entry name" value="P-loop_NTPase"/>
</dbReference>
<evidence type="ECO:0000256" key="7">
    <source>
        <dbReference type="ARBA" id="ARBA00023136"/>
    </source>
</evidence>
<evidence type="ECO:0000313" key="13">
    <source>
        <dbReference type="EMBL" id="PJG54936.1"/>
    </source>
</evidence>
<feature type="transmembrane region" description="Helical" evidence="10">
    <location>
        <begin position="912"/>
        <end position="930"/>
    </location>
</feature>
<dbReference type="PROSITE" id="PS51012">
    <property type="entry name" value="ABC_TM2"/>
    <property type="match status" value="1"/>
</dbReference>
<keyword evidence="14" id="KW-1185">Reference proteome</keyword>
<dbReference type="InterPro" id="IPR017871">
    <property type="entry name" value="ABC_transporter-like_CS"/>
</dbReference>
<proteinExistence type="inferred from homology"/>
<evidence type="ECO:0000256" key="9">
    <source>
        <dbReference type="SAM" id="MobiDB-lite"/>
    </source>
</evidence>
<feature type="domain" description="ABC transmembrane type-2" evidence="12">
    <location>
        <begin position="703"/>
        <end position="933"/>
    </location>
</feature>
<evidence type="ECO:0000256" key="5">
    <source>
        <dbReference type="ARBA" id="ARBA00022840"/>
    </source>
</evidence>
<dbReference type="InterPro" id="IPR047817">
    <property type="entry name" value="ABC2_TM_bact-type"/>
</dbReference>
<dbReference type="PANTHER" id="PTHR43038">
    <property type="entry name" value="ATP-BINDING CASSETTE, SUB-FAMILY H, MEMBER 1"/>
    <property type="match status" value="1"/>
</dbReference>
<evidence type="ECO:0000256" key="6">
    <source>
        <dbReference type="ARBA" id="ARBA00022989"/>
    </source>
</evidence>
<dbReference type="EMBL" id="PGVG01000008">
    <property type="protein sequence ID" value="PJG54936.1"/>
    <property type="molecule type" value="Genomic_DNA"/>
</dbReference>
<evidence type="ECO:0000256" key="3">
    <source>
        <dbReference type="ARBA" id="ARBA00022692"/>
    </source>
</evidence>
<feature type="transmembrane region" description="Helical" evidence="10">
    <location>
        <begin position="848"/>
        <end position="868"/>
    </location>
</feature>
<feature type="transmembrane region" description="Helical" evidence="10">
    <location>
        <begin position="582"/>
        <end position="603"/>
    </location>
</feature>
<keyword evidence="6 10" id="KW-1133">Transmembrane helix</keyword>
<feature type="transmembrane region" description="Helical" evidence="10">
    <location>
        <begin position="822"/>
        <end position="841"/>
    </location>
</feature>
<comment type="similarity">
    <text evidence="2">Belongs to the ABC transporter superfamily.</text>
</comment>
<dbReference type="InterPro" id="IPR013525">
    <property type="entry name" value="ABC2_TM"/>
</dbReference>
<evidence type="ECO:0000259" key="11">
    <source>
        <dbReference type="PROSITE" id="PS50893"/>
    </source>
</evidence>
<dbReference type="NCBIfam" id="NF033858">
    <property type="entry name" value="ABC2_perm_RbbA"/>
    <property type="match status" value="1"/>
</dbReference>
<accession>A0A2M8RAT2</accession>
<reference evidence="13 14" key="1">
    <citation type="submission" date="2017-11" db="EMBL/GenBank/DDBJ databases">
        <title>Bradyrhizobium forestalis sp. nov., an efficient nitrogen-fixing bacterium isolated from nodules of forest legume species in the Amazon.</title>
        <authorList>
            <person name="Costa E.M."/>
            <person name="Guimaraes A."/>
            <person name="Carvalho T.S."/>
            <person name="Rodrigues T.L."/>
            <person name="Ribeiro P.R.A."/>
            <person name="Lebbe L."/>
            <person name="Willems A."/>
            <person name="Moreira F.M.S."/>
        </authorList>
    </citation>
    <scope>NUCLEOTIDE SEQUENCE [LARGE SCALE GENOMIC DNA]</scope>
    <source>
        <strain evidence="13 14">INPA54B</strain>
    </source>
</reference>
<comment type="function">
    <text evidence="8">Involved in beta-(1--&gt;2)glucan export. Transmembrane domains (TMD) form a pore in the inner membrane and the ATP-binding domain (NBD) is responsible for energy generation.</text>
</comment>
<dbReference type="GO" id="GO:0016887">
    <property type="term" value="F:ATP hydrolysis activity"/>
    <property type="evidence" value="ECO:0007669"/>
    <property type="project" value="InterPro"/>
</dbReference>
<dbReference type="Gene3D" id="3.40.50.300">
    <property type="entry name" value="P-loop containing nucleotide triphosphate hydrolases"/>
    <property type="match status" value="2"/>
</dbReference>
<keyword evidence="3 10" id="KW-0812">Transmembrane</keyword>
<dbReference type="InterPro" id="IPR047651">
    <property type="entry name" value="ABC2_perm_RbbA"/>
</dbReference>
<dbReference type="PROSITE" id="PS00211">
    <property type="entry name" value="ABC_TRANSPORTER_1"/>
    <property type="match status" value="1"/>
</dbReference>
<comment type="subcellular location">
    <subcellularLocation>
        <location evidence="1">Membrane</location>
        <topology evidence="1">Multi-pass membrane protein</topology>
    </subcellularLocation>
</comment>
<keyword evidence="5 13" id="KW-0067">ATP-binding</keyword>
<dbReference type="Pfam" id="PF00005">
    <property type="entry name" value="ABC_tran"/>
    <property type="match status" value="2"/>
</dbReference>
<evidence type="ECO:0000256" key="2">
    <source>
        <dbReference type="ARBA" id="ARBA00005417"/>
    </source>
</evidence>
<dbReference type="GO" id="GO:0005524">
    <property type="term" value="F:ATP binding"/>
    <property type="evidence" value="ECO:0007669"/>
    <property type="project" value="UniProtKB-KW"/>
</dbReference>
<keyword evidence="4" id="KW-0547">Nucleotide-binding</keyword>
<feature type="region of interest" description="Disordered" evidence="9">
    <location>
        <begin position="536"/>
        <end position="557"/>
    </location>
</feature>
<feature type="domain" description="ABC transporter" evidence="11">
    <location>
        <begin position="28"/>
        <end position="263"/>
    </location>
</feature>
<dbReference type="GO" id="GO:0016020">
    <property type="term" value="C:membrane"/>
    <property type="evidence" value="ECO:0007669"/>
    <property type="project" value="UniProtKB-SubCell"/>
</dbReference>
<dbReference type="Pfam" id="PF12698">
    <property type="entry name" value="ABC2_membrane_3"/>
    <property type="match status" value="1"/>
</dbReference>
<feature type="transmembrane region" description="Helical" evidence="10">
    <location>
        <begin position="735"/>
        <end position="763"/>
    </location>
</feature>
<dbReference type="AlphaFoldDB" id="A0A2M8RAT2"/>
<dbReference type="PANTHER" id="PTHR43038:SF4">
    <property type="entry name" value="RIBOSOME-ASSOCIATED ATPASE"/>
    <property type="match status" value="1"/>
</dbReference>
<feature type="domain" description="ABC transporter" evidence="11">
    <location>
        <begin position="292"/>
        <end position="522"/>
    </location>
</feature>
<gene>
    <name evidence="13" type="ORF">CVM73_12675</name>
</gene>
<evidence type="ECO:0000256" key="4">
    <source>
        <dbReference type="ARBA" id="ARBA00022741"/>
    </source>
</evidence>
<dbReference type="PROSITE" id="PS50893">
    <property type="entry name" value="ABC_TRANSPORTER_2"/>
    <property type="match status" value="2"/>
</dbReference>
<dbReference type="InterPro" id="IPR003439">
    <property type="entry name" value="ABC_transporter-like_ATP-bd"/>
</dbReference>
<protein>
    <submittedName>
        <fullName evidence="13">Multidrug ABC transporter ATP-binding protein</fullName>
    </submittedName>
</protein>
<evidence type="ECO:0000313" key="14">
    <source>
        <dbReference type="Proteomes" id="UP000231194"/>
    </source>
</evidence>